<dbReference type="EMBL" id="HBJA01108296">
    <property type="protein sequence ID" value="CAE0826155.1"/>
    <property type="molecule type" value="Transcribed_RNA"/>
</dbReference>
<organism evidence="3">
    <name type="scientific">Eutreptiella gymnastica</name>
    <dbReference type="NCBI Taxonomy" id="73025"/>
    <lineage>
        <taxon>Eukaryota</taxon>
        <taxon>Discoba</taxon>
        <taxon>Euglenozoa</taxon>
        <taxon>Euglenida</taxon>
        <taxon>Spirocuta</taxon>
        <taxon>Euglenophyceae</taxon>
        <taxon>Eutreptiales</taxon>
        <taxon>Eutreptiaceae</taxon>
        <taxon>Eutreptiella</taxon>
    </lineage>
</organism>
<protein>
    <recommendedName>
        <fullName evidence="2">RNase H type-1 domain-containing protein</fullName>
    </recommendedName>
</protein>
<evidence type="ECO:0000256" key="1">
    <source>
        <dbReference type="SAM" id="MobiDB-lite"/>
    </source>
</evidence>
<dbReference type="Gene3D" id="3.30.420.10">
    <property type="entry name" value="Ribonuclease H-like superfamily/Ribonuclease H"/>
    <property type="match status" value="1"/>
</dbReference>
<dbReference type="InterPro" id="IPR002156">
    <property type="entry name" value="RNaseH_domain"/>
</dbReference>
<dbReference type="InterPro" id="IPR012337">
    <property type="entry name" value="RNaseH-like_sf"/>
</dbReference>
<dbReference type="GO" id="GO:0004523">
    <property type="term" value="F:RNA-DNA hybrid ribonuclease activity"/>
    <property type="evidence" value="ECO:0007669"/>
    <property type="project" value="InterPro"/>
</dbReference>
<proteinExistence type="predicted"/>
<dbReference type="AlphaFoldDB" id="A0A6T2EV22"/>
<dbReference type="GO" id="GO:0003676">
    <property type="term" value="F:nucleic acid binding"/>
    <property type="evidence" value="ECO:0007669"/>
    <property type="project" value="InterPro"/>
</dbReference>
<dbReference type="EMBL" id="HBJA01108297">
    <property type="protein sequence ID" value="CAE0826156.1"/>
    <property type="molecule type" value="Transcribed_RNA"/>
</dbReference>
<sequence length="133" mass="14540">MSVLVERELAGDRLQVRWVPSHLGVAGNEEADKMAEQGRLRHPYNEDSLPKRRRLEQQWEELGLEEMSSREGEASGSGYSHSTGSLSGEADAPEAGPASSLDSLGWGDSDDYSTDVSDNPRKRGRRVAQGVLS</sequence>
<feature type="compositionally biased region" description="Basic and acidic residues" evidence="1">
    <location>
        <begin position="30"/>
        <end position="50"/>
    </location>
</feature>
<feature type="region of interest" description="Disordered" evidence="1">
    <location>
        <begin position="23"/>
        <end position="133"/>
    </location>
</feature>
<dbReference type="InterPro" id="IPR036397">
    <property type="entry name" value="RNaseH_sf"/>
</dbReference>
<feature type="domain" description="RNase H type-1" evidence="2">
    <location>
        <begin position="1"/>
        <end position="40"/>
    </location>
</feature>
<feature type="compositionally biased region" description="Polar residues" evidence="1">
    <location>
        <begin position="77"/>
        <end position="86"/>
    </location>
</feature>
<evidence type="ECO:0000313" key="3">
    <source>
        <dbReference type="EMBL" id="CAE0826155.1"/>
    </source>
</evidence>
<dbReference type="SUPFAM" id="SSF53098">
    <property type="entry name" value="Ribonuclease H-like"/>
    <property type="match status" value="1"/>
</dbReference>
<gene>
    <name evidence="3" type="ORF">EGYM00163_LOCUS37407</name>
    <name evidence="4" type="ORF">EGYM00163_LOCUS37408</name>
</gene>
<accession>A0A6T2EV22</accession>
<evidence type="ECO:0000313" key="4">
    <source>
        <dbReference type="EMBL" id="CAE0826156.1"/>
    </source>
</evidence>
<evidence type="ECO:0000259" key="2">
    <source>
        <dbReference type="PROSITE" id="PS50879"/>
    </source>
</evidence>
<dbReference type="PROSITE" id="PS50879">
    <property type="entry name" value="RNASE_H_1"/>
    <property type="match status" value="1"/>
</dbReference>
<name>A0A6T2EV22_9EUGL</name>
<reference evidence="3" key="1">
    <citation type="submission" date="2021-01" db="EMBL/GenBank/DDBJ databases">
        <authorList>
            <person name="Corre E."/>
            <person name="Pelletier E."/>
            <person name="Niang G."/>
            <person name="Scheremetjew M."/>
            <person name="Finn R."/>
            <person name="Kale V."/>
            <person name="Holt S."/>
            <person name="Cochrane G."/>
            <person name="Meng A."/>
            <person name="Brown T."/>
            <person name="Cohen L."/>
        </authorList>
    </citation>
    <scope>NUCLEOTIDE SEQUENCE</scope>
    <source>
        <strain evidence="3">CCMP1594</strain>
    </source>
</reference>